<organism evidence="1 2">
    <name type="scientific">Zarea fungicola</name>
    <dbReference type="NCBI Taxonomy" id="93591"/>
    <lineage>
        <taxon>Eukaryota</taxon>
        <taxon>Fungi</taxon>
        <taxon>Dikarya</taxon>
        <taxon>Ascomycota</taxon>
        <taxon>Pezizomycotina</taxon>
        <taxon>Sordariomycetes</taxon>
        <taxon>Hypocreomycetidae</taxon>
        <taxon>Hypocreales</taxon>
        <taxon>Cordycipitaceae</taxon>
        <taxon>Zarea</taxon>
    </lineage>
</organism>
<evidence type="ECO:0000313" key="1">
    <source>
        <dbReference type="EMBL" id="KAJ2978811.1"/>
    </source>
</evidence>
<gene>
    <name evidence="1" type="ORF">NQ176_g3608</name>
</gene>
<keyword evidence="2" id="KW-1185">Reference proteome</keyword>
<accession>A0ACC1NIW4</accession>
<proteinExistence type="predicted"/>
<dbReference type="Proteomes" id="UP001143910">
    <property type="component" value="Unassembled WGS sequence"/>
</dbReference>
<protein>
    <submittedName>
        <fullName evidence="1">Uncharacterized protein</fullName>
    </submittedName>
</protein>
<sequence>MGSKGETTLHSNGLNGANPSSPVAAKSIPRTVASFGTDQNAGGQQGITLQWAKGLFSDNTVLKIWKTATEHLERQNPPDQFPDTVPQQGEGVGKYVYQEADFWTCGFFPGSLYCLLERSVKYPQQFLADGDSNRVGLESRKLLKESLLAICRSWSQPLHQMAYRTDMHDVGFIVEPALRRDYELTGNIQSLNSILTAAKSLATRYSDKTKAICSWDGMVNARLNFTSTENDCLVIIDSMCNLDLLFYAGNHFASQNLIDIATTHAHTIRGTHLRLQPRSEDDLYTQYSTYHLANLCPRTGKVQQRLTVQGYADESTWARGQAWGILGFAQTYTWTKDPIILSTACGLAEYFISRLQTAPPCVEVEQKDGRKIGRYVPLWDFDAPVDEDDPLRDTSAGMIAANGMIILYGALIATGDAKGAEKFLRHALLIAEHTIALCCPRDELRLVIQPGKDGVPKAVAESVDGPVPAFEALLRCATANFNKDFAVRYSNHGLVYADYYFLELGNRLLQAGLC</sequence>
<dbReference type="EMBL" id="JANJQO010000341">
    <property type="protein sequence ID" value="KAJ2978811.1"/>
    <property type="molecule type" value="Genomic_DNA"/>
</dbReference>
<name>A0ACC1NIW4_9HYPO</name>
<reference evidence="1" key="1">
    <citation type="submission" date="2022-08" db="EMBL/GenBank/DDBJ databases">
        <title>Genome Sequence of Lecanicillium fungicola.</title>
        <authorList>
            <person name="Buettner E."/>
        </authorList>
    </citation>
    <scope>NUCLEOTIDE SEQUENCE</scope>
    <source>
        <strain evidence="1">Babe33</strain>
    </source>
</reference>
<comment type="caution">
    <text evidence="1">The sequence shown here is derived from an EMBL/GenBank/DDBJ whole genome shotgun (WGS) entry which is preliminary data.</text>
</comment>
<evidence type="ECO:0000313" key="2">
    <source>
        <dbReference type="Proteomes" id="UP001143910"/>
    </source>
</evidence>